<keyword evidence="4 5" id="KW-0443">Lipid metabolism</keyword>
<name>A0A2S5BI81_9BASI</name>
<dbReference type="GO" id="GO:0046475">
    <property type="term" value="P:glycerophospholipid catabolic process"/>
    <property type="evidence" value="ECO:0007669"/>
    <property type="project" value="TreeGrafter"/>
</dbReference>
<evidence type="ECO:0000313" key="9">
    <source>
        <dbReference type="EMBL" id="POY76481.1"/>
    </source>
</evidence>
<keyword evidence="3 5" id="KW-0442">Lipid degradation</keyword>
<dbReference type="SMART" id="SM00022">
    <property type="entry name" value="PLAc"/>
    <property type="match status" value="1"/>
</dbReference>
<comment type="catalytic activity">
    <reaction evidence="6">
        <text>a 1-acyl-sn-glycero-3-phosphocholine + H2O = sn-glycerol 3-phosphocholine + a fatty acid + H(+)</text>
        <dbReference type="Rhea" id="RHEA:15177"/>
        <dbReference type="ChEBI" id="CHEBI:15377"/>
        <dbReference type="ChEBI" id="CHEBI:15378"/>
        <dbReference type="ChEBI" id="CHEBI:16870"/>
        <dbReference type="ChEBI" id="CHEBI:28868"/>
        <dbReference type="ChEBI" id="CHEBI:58168"/>
        <dbReference type="EC" id="3.1.1.5"/>
    </reaction>
</comment>
<evidence type="ECO:0000256" key="1">
    <source>
        <dbReference type="ARBA" id="ARBA00008780"/>
    </source>
</evidence>
<dbReference type="AlphaFoldDB" id="A0A2S5BI81"/>
<feature type="compositionally biased region" description="Low complexity" evidence="7">
    <location>
        <begin position="23"/>
        <end position="40"/>
    </location>
</feature>
<comment type="similarity">
    <text evidence="1 6">Belongs to the lysophospholipase family.</text>
</comment>
<dbReference type="InterPro" id="IPR002642">
    <property type="entry name" value="LysoPLipase_cat_dom"/>
</dbReference>
<feature type="region of interest" description="Disordered" evidence="7">
    <location>
        <begin position="401"/>
        <end position="421"/>
    </location>
</feature>
<evidence type="ECO:0000259" key="8">
    <source>
        <dbReference type="PROSITE" id="PS51210"/>
    </source>
</evidence>
<evidence type="ECO:0000256" key="7">
    <source>
        <dbReference type="SAM" id="MobiDB-lite"/>
    </source>
</evidence>
<feature type="compositionally biased region" description="Polar residues" evidence="7">
    <location>
        <begin position="406"/>
        <end position="421"/>
    </location>
</feature>
<comment type="caution">
    <text evidence="9">The sequence shown here is derived from an EMBL/GenBank/DDBJ whole genome shotgun (WGS) entry which is preliminary data.</text>
</comment>
<dbReference type="PANTHER" id="PTHR10728">
    <property type="entry name" value="CYTOSOLIC PHOSPHOLIPASE A2"/>
    <property type="match status" value="1"/>
</dbReference>
<dbReference type="Pfam" id="PF01735">
    <property type="entry name" value="PLA2_B"/>
    <property type="match status" value="2"/>
</dbReference>
<dbReference type="STRING" id="741276.A0A2S5BI81"/>
<dbReference type="EC" id="3.1.1.5" evidence="6"/>
<dbReference type="GO" id="GO:0004623">
    <property type="term" value="F:phospholipase A2 activity"/>
    <property type="evidence" value="ECO:0007669"/>
    <property type="project" value="TreeGrafter"/>
</dbReference>
<dbReference type="OrthoDB" id="4084751at2759"/>
<sequence>MPRRIAKPFIRLSMAPFQLRTPSHALRSRSLSPSSLSAGRRPVDHSRSTSRSTAVQLGTLAAGATAGGWAGGHAHSFRLYSGRPLRCEEQKEEPSLLERLHKNIGLPSLPAVPTSFSLPSIALPDFGVGDTLSKWKGSLATVSTAFTNLQSELSLGPDSTYAHILNDAKNARVHPEIQWDAKVRLGRDLPHTERAYLRNRREHMRDKFARLMGVPVEDVDERDLPVVAIAASGGGYRAMINTTATLQAAKESGLLDTVTYMSAVSGSCWALNTLYSVGGGDLDWTLRHLRERVKEPFLAPETFVKLFSTDDEASRLLLSAAILKRSSQGGELSLPDVYGTLVSSRLYVADEGAKSPRPLSLATLKTSTQRQYMDDGSHPLPIYTTVRHDLPTPEELAELEKRNASKGLQSSKGDSAGSDTNEMASKASWTWFETTPYEVGSDKLGAFVPTWSLGRVFDNGKSTERVPELGVPVLSGIYASAFCASLFSYFLEIKPLLVALPYFSVIDDFVKSNAHKLDAIHPFPPAELPNFLYGLETPSDSSDIPKALTEARTLGFADAGVELNLPYVPLLRRSVDVIIALDSSADSHDVWFTRAAEYAESYEADSKGSAIASAEKHERKSRWPAVDVKSLFPEAGDTASTVEVKEHEKDPKQAARRVDQAKQQEDDTIQGSEDERGGVRSSNPQPTPLGSAPESREKAEAHVGDKPMPESQQSEPPLSKCSIWIGSTRDEDAASCRNDNPSVEAVAKRDGIALAYIPLSPDDDFENPLEVFSTWKFDYTEDETDRLIRLAKANFSAGEEQLKTVLKGVWLRKKGQRLREEKGTPPEC</sequence>
<keyword evidence="2 5" id="KW-0378">Hydrolase</keyword>
<proteinExistence type="inferred from homology"/>
<dbReference type="Proteomes" id="UP000237144">
    <property type="component" value="Unassembled WGS sequence"/>
</dbReference>
<feature type="region of interest" description="Disordered" evidence="7">
    <location>
        <begin position="23"/>
        <end position="55"/>
    </location>
</feature>
<feature type="compositionally biased region" description="Basic and acidic residues" evidence="7">
    <location>
        <begin position="643"/>
        <end position="665"/>
    </location>
</feature>
<dbReference type="SUPFAM" id="SSF52151">
    <property type="entry name" value="FabD/lysophospholipase-like"/>
    <property type="match status" value="1"/>
</dbReference>
<evidence type="ECO:0000313" key="10">
    <source>
        <dbReference type="Proteomes" id="UP000237144"/>
    </source>
</evidence>
<dbReference type="GO" id="GO:0005829">
    <property type="term" value="C:cytosol"/>
    <property type="evidence" value="ECO:0007669"/>
    <property type="project" value="TreeGrafter"/>
</dbReference>
<evidence type="ECO:0000256" key="6">
    <source>
        <dbReference type="RuleBase" id="RU362103"/>
    </source>
</evidence>
<evidence type="ECO:0000256" key="4">
    <source>
        <dbReference type="ARBA" id="ARBA00023098"/>
    </source>
</evidence>
<feature type="region of interest" description="Disordered" evidence="7">
    <location>
        <begin position="637"/>
        <end position="725"/>
    </location>
</feature>
<dbReference type="Gene3D" id="3.40.1090.10">
    <property type="entry name" value="Cytosolic phospholipase A2 catalytic domain"/>
    <property type="match status" value="2"/>
</dbReference>
<feature type="domain" description="PLA2c" evidence="8">
    <location>
        <begin position="175"/>
        <end position="828"/>
    </location>
</feature>
<keyword evidence="10" id="KW-1185">Reference proteome</keyword>
<dbReference type="PANTHER" id="PTHR10728:SF40">
    <property type="entry name" value="PATATIN FAMILY PROTEIN"/>
    <property type="match status" value="1"/>
</dbReference>
<evidence type="ECO:0000256" key="2">
    <source>
        <dbReference type="ARBA" id="ARBA00022801"/>
    </source>
</evidence>
<evidence type="ECO:0000256" key="3">
    <source>
        <dbReference type="ARBA" id="ARBA00022963"/>
    </source>
</evidence>
<dbReference type="EMBL" id="PJQD01000005">
    <property type="protein sequence ID" value="POY76481.1"/>
    <property type="molecule type" value="Genomic_DNA"/>
</dbReference>
<protein>
    <recommendedName>
        <fullName evidence="6">Lysophospholipase</fullName>
        <ecNumber evidence="6">3.1.1.5</ecNumber>
    </recommendedName>
</protein>
<reference evidence="9 10" key="1">
    <citation type="journal article" date="2018" name="Front. Microbiol.">
        <title>Prospects for Fungal Bioremediation of Acidic Radioactive Waste Sites: Characterization and Genome Sequence of Rhodotorula taiwanensis MD1149.</title>
        <authorList>
            <person name="Tkavc R."/>
            <person name="Matrosova V.Y."/>
            <person name="Grichenko O.E."/>
            <person name="Gostincar C."/>
            <person name="Volpe R.P."/>
            <person name="Klimenkova P."/>
            <person name="Gaidamakova E.K."/>
            <person name="Zhou C.E."/>
            <person name="Stewart B.J."/>
            <person name="Lyman M.G."/>
            <person name="Malfatti S.A."/>
            <person name="Rubinfeld B."/>
            <person name="Courtot M."/>
            <person name="Singh J."/>
            <person name="Dalgard C.L."/>
            <person name="Hamilton T."/>
            <person name="Frey K.G."/>
            <person name="Gunde-Cimerman N."/>
            <person name="Dugan L."/>
            <person name="Daly M.J."/>
        </authorList>
    </citation>
    <scope>NUCLEOTIDE SEQUENCE [LARGE SCALE GENOMIC DNA]</scope>
    <source>
        <strain evidence="9 10">MD1149</strain>
    </source>
</reference>
<evidence type="ECO:0000256" key="5">
    <source>
        <dbReference type="PROSITE-ProRule" id="PRU00555"/>
    </source>
</evidence>
<dbReference type="InterPro" id="IPR016035">
    <property type="entry name" value="Acyl_Trfase/lysoPLipase"/>
</dbReference>
<dbReference type="GO" id="GO:0004622">
    <property type="term" value="F:phosphatidylcholine lysophospholipase activity"/>
    <property type="evidence" value="ECO:0007669"/>
    <property type="project" value="UniProtKB-EC"/>
</dbReference>
<feature type="compositionally biased region" description="Basic and acidic residues" evidence="7">
    <location>
        <begin position="694"/>
        <end position="708"/>
    </location>
</feature>
<gene>
    <name evidence="9" type="ORF">BMF94_0682</name>
</gene>
<dbReference type="PROSITE" id="PS51210">
    <property type="entry name" value="PLA2C"/>
    <property type="match status" value="1"/>
</dbReference>
<organism evidence="9 10">
    <name type="scientific">Rhodotorula taiwanensis</name>
    <dbReference type="NCBI Taxonomy" id="741276"/>
    <lineage>
        <taxon>Eukaryota</taxon>
        <taxon>Fungi</taxon>
        <taxon>Dikarya</taxon>
        <taxon>Basidiomycota</taxon>
        <taxon>Pucciniomycotina</taxon>
        <taxon>Microbotryomycetes</taxon>
        <taxon>Sporidiobolales</taxon>
        <taxon>Sporidiobolaceae</taxon>
        <taxon>Rhodotorula</taxon>
    </lineage>
</organism>
<accession>A0A2S5BI81</accession>